<feature type="transmembrane region" description="Helical" evidence="1">
    <location>
        <begin position="182"/>
        <end position="198"/>
    </location>
</feature>
<dbReference type="PANTHER" id="PTHR38457:SF1">
    <property type="entry name" value="REGULATOR ABRB-RELATED"/>
    <property type="match status" value="1"/>
</dbReference>
<evidence type="ECO:0000313" key="3">
    <source>
        <dbReference type="Proteomes" id="UP000198618"/>
    </source>
</evidence>
<evidence type="ECO:0008006" key="4">
    <source>
        <dbReference type="Google" id="ProtNLM"/>
    </source>
</evidence>
<feature type="transmembrane region" description="Helical" evidence="1">
    <location>
        <begin position="49"/>
        <end position="67"/>
    </location>
</feature>
<dbReference type="OrthoDB" id="5460360at2"/>
<organism evidence="2 3">
    <name type="scientific">Oceanobacillus limi</name>
    <dbReference type="NCBI Taxonomy" id="930131"/>
    <lineage>
        <taxon>Bacteria</taxon>
        <taxon>Bacillati</taxon>
        <taxon>Bacillota</taxon>
        <taxon>Bacilli</taxon>
        <taxon>Bacillales</taxon>
        <taxon>Bacillaceae</taxon>
        <taxon>Oceanobacillus</taxon>
    </lineage>
</organism>
<feature type="transmembrane region" description="Helical" evidence="1">
    <location>
        <begin position="322"/>
        <end position="340"/>
    </location>
</feature>
<dbReference type="InterPro" id="IPR017516">
    <property type="entry name" value="AbrB_dup"/>
</dbReference>
<feature type="transmembrane region" description="Helical" evidence="1">
    <location>
        <begin position="288"/>
        <end position="310"/>
    </location>
</feature>
<keyword evidence="1" id="KW-1133">Transmembrane helix</keyword>
<evidence type="ECO:0000256" key="1">
    <source>
        <dbReference type="SAM" id="Phobius"/>
    </source>
</evidence>
<keyword evidence="1" id="KW-0472">Membrane</keyword>
<proteinExistence type="predicted"/>
<dbReference type="RefSeq" id="WP_090867614.1">
    <property type="nucleotide sequence ID" value="NZ_FOHE01000003.1"/>
</dbReference>
<feature type="transmembrane region" description="Helical" evidence="1">
    <location>
        <begin position="205"/>
        <end position="222"/>
    </location>
</feature>
<feature type="transmembrane region" description="Helical" evidence="1">
    <location>
        <begin position="142"/>
        <end position="162"/>
    </location>
</feature>
<keyword evidence="1" id="KW-0812">Transmembrane</keyword>
<dbReference type="AlphaFoldDB" id="A0A1I0AF52"/>
<dbReference type="Pfam" id="PF05145">
    <property type="entry name" value="AbrB"/>
    <property type="match status" value="1"/>
</dbReference>
<feature type="transmembrane region" description="Helical" evidence="1">
    <location>
        <begin position="7"/>
        <end position="37"/>
    </location>
</feature>
<gene>
    <name evidence="2" type="ORF">SAMN05216389_103223</name>
</gene>
<protein>
    <recommendedName>
        <fullName evidence="4">Membrane protein AbrB duplication</fullName>
    </recommendedName>
</protein>
<dbReference type="GO" id="GO:0016020">
    <property type="term" value="C:membrane"/>
    <property type="evidence" value="ECO:0007669"/>
    <property type="project" value="InterPro"/>
</dbReference>
<dbReference type="InterPro" id="IPR007820">
    <property type="entry name" value="AbrB_fam"/>
</dbReference>
<dbReference type="PIRSF" id="PIRSF038991">
    <property type="entry name" value="Protein_AbrB"/>
    <property type="match status" value="1"/>
</dbReference>
<feature type="transmembrane region" description="Helical" evidence="1">
    <location>
        <begin position="79"/>
        <end position="100"/>
    </location>
</feature>
<keyword evidence="3" id="KW-1185">Reference proteome</keyword>
<dbReference type="NCBIfam" id="TIGR03082">
    <property type="entry name" value="Gneg_AbrB_dup"/>
    <property type="match status" value="2"/>
</dbReference>
<dbReference type="EMBL" id="FOHE01000003">
    <property type="protein sequence ID" value="SES92910.1"/>
    <property type="molecule type" value="Genomic_DNA"/>
</dbReference>
<dbReference type="STRING" id="930131.SAMN05216389_103223"/>
<feature type="transmembrane region" description="Helical" evidence="1">
    <location>
        <begin position="259"/>
        <end position="281"/>
    </location>
</feature>
<dbReference type="GO" id="GO:0010468">
    <property type="term" value="P:regulation of gene expression"/>
    <property type="evidence" value="ECO:0007669"/>
    <property type="project" value="InterPro"/>
</dbReference>
<evidence type="ECO:0000313" key="2">
    <source>
        <dbReference type="EMBL" id="SES92910.1"/>
    </source>
</evidence>
<name>A0A1I0AF52_9BACI</name>
<accession>A0A1I0AF52</accession>
<dbReference type="Proteomes" id="UP000198618">
    <property type="component" value="Unassembled WGS sequence"/>
</dbReference>
<sequence length="354" mass="38416">MRIVETFLFALIGGYIFYLLHFPLPWVLGALVFVMLWQGFTKRNAVVPNSIRDGGFIVLGIYFGLYFTRETFHTVIPYLLPYMLMTFLLILTCVMLGSVVSKWTSVDQTTSVFSLIPGGLSEMAIASEALKGNSSLVVIFQTVRLIAVLFLIPPVMTFIFSAGDGSQTAGVQAAIAGNHHAWWSYFLFLLPIIAAVLIRDKIPAGIIIGALGVTAIINVSPLELASVPSVVMNGAQVAVGASLGKKMIFADLKLGGKYIFLYFALAVTVICISFGLGALLANVTTLNYSTAILSISPGGFFEMVLTAYNIGGDPAVVSALQLVRILLIVICVPPALKWWFQRDKRAGKEIVRQH</sequence>
<dbReference type="PANTHER" id="PTHR38457">
    <property type="entry name" value="REGULATOR ABRB-RELATED"/>
    <property type="match status" value="1"/>
</dbReference>
<reference evidence="2 3" key="1">
    <citation type="submission" date="2016-10" db="EMBL/GenBank/DDBJ databases">
        <authorList>
            <person name="de Groot N.N."/>
        </authorList>
    </citation>
    <scope>NUCLEOTIDE SEQUENCE [LARGE SCALE GENOMIC DNA]</scope>
    <source>
        <strain evidence="2 3">IBRC-M 10780</strain>
    </source>
</reference>